<dbReference type="EMBL" id="VIVK01000001">
    <property type="protein sequence ID" value="TWD83218.1"/>
    <property type="molecule type" value="Genomic_DNA"/>
</dbReference>
<dbReference type="SUPFAM" id="SSF52218">
    <property type="entry name" value="Flavoproteins"/>
    <property type="match status" value="1"/>
</dbReference>
<organism evidence="2 3">
    <name type="scientific">Kribbella amoyensis</name>
    <dbReference type="NCBI Taxonomy" id="996641"/>
    <lineage>
        <taxon>Bacteria</taxon>
        <taxon>Bacillati</taxon>
        <taxon>Actinomycetota</taxon>
        <taxon>Actinomycetes</taxon>
        <taxon>Propionibacteriales</taxon>
        <taxon>Kribbellaceae</taxon>
        <taxon>Kribbella</taxon>
    </lineage>
</organism>
<name>A0A561BWL9_9ACTN</name>
<protein>
    <submittedName>
        <fullName evidence="2">Multimeric flavodoxin WrbA</fullName>
    </submittedName>
</protein>
<dbReference type="Pfam" id="PF03358">
    <property type="entry name" value="FMN_red"/>
    <property type="match status" value="1"/>
</dbReference>
<keyword evidence="3" id="KW-1185">Reference proteome</keyword>
<evidence type="ECO:0000313" key="2">
    <source>
        <dbReference type="EMBL" id="TWD83218.1"/>
    </source>
</evidence>
<evidence type="ECO:0000259" key="1">
    <source>
        <dbReference type="Pfam" id="PF03358"/>
    </source>
</evidence>
<dbReference type="Proteomes" id="UP000318380">
    <property type="component" value="Unassembled WGS sequence"/>
</dbReference>
<feature type="domain" description="NADPH-dependent FMN reductase-like" evidence="1">
    <location>
        <begin position="21"/>
        <end position="169"/>
    </location>
</feature>
<dbReference type="GO" id="GO:0016491">
    <property type="term" value="F:oxidoreductase activity"/>
    <property type="evidence" value="ECO:0007669"/>
    <property type="project" value="InterPro"/>
</dbReference>
<sequence length="245" mass="26166">MTESAAAAAAVPPRFDGLKAVFINATLKRSPEPSNTEGLVRLSGRIMQEHGVVVDVVRAVDHDIATGLWPDMTEHGEDVDDWPALFGKVLAADILVLAGPIWLGDNSSVMKRVIERLYGCSGSLNDAGQYAYYGRVAGCVITGNEDGVKHCAMNVLYSLQHLGFTVPPQADAGWIGPVGPGPSHLDPGSGGPENDFTNRNTTFMTYNLMHLAAMLRAAGGIPAYGNRRSEWDAGCAPDQVNPEHR</sequence>
<proteinExistence type="predicted"/>
<dbReference type="AlphaFoldDB" id="A0A561BWL9"/>
<evidence type="ECO:0000313" key="3">
    <source>
        <dbReference type="Proteomes" id="UP000318380"/>
    </source>
</evidence>
<dbReference type="RefSeq" id="WP_145809578.1">
    <property type="nucleotide sequence ID" value="NZ_VIVK01000001.1"/>
</dbReference>
<dbReference type="Gene3D" id="3.40.50.360">
    <property type="match status" value="1"/>
</dbReference>
<accession>A0A561BWL9</accession>
<dbReference type="InterPro" id="IPR029039">
    <property type="entry name" value="Flavoprotein-like_sf"/>
</dbReference>
<gene>
    <name evidence="2" type="ORF">FB561_4378</name>
</gene>
<dbReference type="InterPro" id="IPR005025">
    <property type="entry name" value="FMN_Rdtase-like_dom"/>
</dbReference>
<reference evidence="2 3" key="1">
    <citation type="submission" date="2019-06" db="EMBL/GenBank/DDBJ databases">
        <title>Sequencing the genomes of 1000 actinobacteria strains.</title>
        <authorList>
            <person name="Klenk H.-P."/>
        </authorList>
    </citation>
    <scope>NUCLEOTIDE SEQUENCE [LARGE SCALE GENOMIC DNA]</scope>
    <source>
        <strain evidence="2 3">DSM 24683</strain>
    </source>
</reference>
<dbReference type="OrthoDB" id="8853249at2"/>
<comment type="caution">
    <text evidence="2">The sequence shown here is derived from an EMBL/GenBank/DDBJ whole genome shotgun (WGS) entry which is preliminary data.</text>
</comment>